<feature type="domain" description="L-fucose isomerase N-terminal-2" evidence="4">
    <location>
        <begin position="1"/>
        <end position="147"/>
    </location>
</feature>
<evidence type="ECO:0000313" key="6">
    <source>
        <dbReference type="Proteomes" id="UP000255192"/>
    </source>
</evidence>
<dbReference type="GO" id="GO:0008790">
    <property type="term" value="F:arabinose isomerase activity"/>
    <property type="evidence" value="ECO:0007669"/>
    <property type="project" value="TreeGrafter"/>
</dbReference>
<dbReference type="Pfam" id="PF07882">
    <property type="entry name" value="Fucose_iso_N2"/>
    <property type="match status" value="1"/>
</dbReference>
<dbReference type="GO" id="GO:0008736">
    <property type="term" value="F:L-fucose isomerase activity"/>
    <property type="evidence" value="ECO:0007669"/>
    <property type="project" value="UniProtKB-EC"/>
</dbReference>
<dbReference type="AlphaFoldDB" id="A0A378AA13"/>
<evidence type="ECO:0000256" key="3">
    <source>
        <dbReference type="SAM" id="MobiDB-lite"/>
    </source>
</evidence>
<dbReference type="InterPro" id="IPR005763">
    <property type="entry name" value="Fucose_isomerase"/>
</dbReference>
<organism evidence="5 6">
    <name type="scientific">Klebsiella pneumoniae</name>
    <dbReference type="NCBI Taxonomy" id="573"/>
    <lineage>
        <taxon>Bacteria</taxon>
        <taxon>Pseudomonadati</taxon>
        <taxon>Pseudomonadota</taxon>
        <taxon>Gammaproteobacteria</taxon>
        <taxon>Enterobacterales</taxon>
        <taxon>Enterobacteriaceae</taxon>
        <taxon>Klebsiella/Raoultella group</taxon>
        <taxon>Klebsiella</taxon>
        <taxon>Klebsiella pneumoniae complex</taxon>
    </lineage>
</organism>
<feature type="compositionally biased region" description="Low complexity" evidence="3">
    <location>
        <begin position="171"/>
        <end position="187"/>
    </location>
</feature>
<reference evidence="5 6" key="1">
    <citation type="submission" date="2018-06" db="EMBL/GenBank/DDBJ databases">
        <authorList>
            <consortium name="Pathogen Informatics"/>
            <person name="Doyle S."/>
        </authorList>
    </citation>
    <scope>NUCLEOTIDE SEQUENCE [LARGE SCALE GENOMIC DNA]</scope>
    <source>
        <strain evidence="5 6">NCTC204</strain>
    </source>
</reference>
<dbReference type="InterPro" id="IPR012889">
    <property type="entry name" value="Fucose_isomerase_N2"/>
</dbReference>
<evidence type="ECO:0000313" key="5">
    <source>
        <dbReference type="EMBL" id="STV03748.1"/>
    </source>
</evidence>
<keyword evidence="1 5" id="KW-0413">Isomerase</keyword>
<dbReference type="EC" id="5.3.1.25" evidence="5"/>
<dbReference type="GO" id="GO:0030145">
    <property type="term" value="F:manganese ion binding"/>
    <property type="evidence" value="ECO:0007669"/>
    <property type="project" value="InterPro"/>
</dbReference>
<dbReference type="PANTHER" id="PTHR37840:SF1">
    <property type="entry name" value="L-FUCOSE ISOMERASE"/>
    <property type="match status" value="1"/>
</dbReference>
<dbReference type="Gene3D" id="3.40.275.10">
    <property type="entry name" value="L-fucose Isomerase, Chain A, domain 2"/>
    <property type="match status" value="1"/>
</dbReference>
<protein>
    <submittedName>
        <fullName evidence="5">L-fucose isomerase</fullName>
        <ecNumber evidence="5">5.3.1.25</ecNumber>
    </submittedName>
</protein>
<name>A0A378AA13_KLEPN</name>
<dbReference type="GO" id="GO:0005737">
    <property type="term" value="C:cytoplasm"/>
    <property type="evidence" value="ECO:0007669"/>
    <property type="project" value="InterPro"/>
</dbReference>
<feature type="region of interest" description="Disordered" evidence="3">
    <location>
        <begin position="161"/>
        <end position="187"/>
    </location>
</feature>
<dbReference type="EMBL" id="UGMD01000002">
    <property type="protein sequence ID" value="STV03748.1"/>
    <property type="molecule type" value="Genomic_DNA"/>
</dbReference>
<accession>A0A378AA13</accession>
<dbReference type="InterPro" id="IPR038392">
    <property type="entry name" value="Fucose_isomerase_dom2_sf"/>
</dbReference>
<evidence type="ECO:0000256" key="1">
    <source>
        <dbReference type="ARBA" id="ARBA00023235"/>
    </source>
</evidence>
<dbReference type="GO" id="GO:0042355">
    <property type="term" value="P:L-fucose catabolic process"/>
    <property type="evidence" value="ECO:0007669"/>
    <property type="project" value="TreeGrafter"/>
</dbReference>
<dbReference type="PANTHER" id="PTHR37840">
    <property type="entry name" value="L-FUCOSE ISOMERASE"/>
    <property type="match status" value="1"/>
</dbReference>
<proteinExistence type="predicted"/>
<dbReference type="InterPro" id="IPR009015">
    <property type="entry name" value="Fucose_isomerase_N/cen_sf"/>
</dbReference>
<dbReference type="Proteomes" id="UP000255192">
    <property type="component" value="Unassembled WGS sequence"/>
</dbReference>
<gene>
    <name evidence="5" type="primary">fucI_2</name>
    <name evidence="5" type="ORF">NCTC204_03355</name>
</gene>
<evidence type="ECO:0000256" key="2">
    <source>
        <dbReference type="ARBA" id="ARBA00023277"/>
    </source>
</evidence>
<keyword evidence="2" id="KW-0119">Carbohydrate metabolism</keyword>
<dbReference type="SUPFAM" id="SSF53743">
    <property type="entry name" value="FucI/AraA N-terminal and middle domains"/>
    <property type="match status" value="1"/>
</dbReference>
<dbReference type="GO" id="GO:0019571">
    <property type="term" value="P:D-arabinose catabolic process"/>
    <property type="evidence" value="ECO:0007669"/>
    <property type="project" value="TreeGrafter"/>
</dbReference>
<evidence type="ECO:0000259" key="4">
    <source>
        <dbReference type="Pfam" id="PF07882"/>
    </source>
</evidence>
<sequence>MKVQAVDMTELRRRIDQKIYDETELEMALAWADKHFRYGEDQNAEQYKRNETQSRAVLKESLLMAMCIRDMMQGNPKLAEKGLVEESLGYNAIAAGFQGQRHWTDQYPNGDTAEALLNSSFDWNGVREPFVVATENDSLNGVAMLMGISSPAPPRCLPTYAPTGRRMPLNGSPGSRSPGGRSTASFT</sequence>